<dbReference type="Proteomes" id="UP001184861">
    <property type="component" value="Unassembled WGS sequence"/>
</dbReference>
<name>A0AAE3Y8U3_9FLAO</name>
<accession>A0AAE3Y8U3</accession>
<dbReference type="EMBL" id="JAVDQY010000001">
    <property type="protein sequence ID" value="MDR6525596.1"/>
    <property type="molecule type" value="Genomic_DNA"/>
</dbReference>
<organism evidence="1 2">
    <name type="scientific">Chryseobacterium rhizosphaerae</name>
    <dbReference type="NCBI Taxonomy" id="395937"/>
    <lineage>
        <taxon>Bacteria</taxon>
        <taxon>Pseudomonadati</taxon>
        <taxon>Bacteroidota</taxon>
        <taxon>Flavobacteriia</taxon>
        <taxon>Flavobacteriales</taxon>
        <taxon>Weeksellaceae</taxon>
        <taxon>Chryseobacterium group</taxon>
        <taxon>Chryseobacterium</taxon>
    </lineage>
</organism>
<gene>
    <name evidence="1" type="ORF">J2787_000966</name>
</gene>
<reference evidence="1" key="1">
    <citation type="submission" date="2023-07" db="EMBL/GenBank/DDBJ databases">
        <title>Sorghum-associated microbial communities from plants grown in Nebraska, USA.</title>
        <authorList>
            <person name="Schachtman D."/>
        </authorList>
    </citation>
    <scope>NUCLEOTIDE SEQUENCE</scope>
    <source>
        <strain evidence="1">DS2360</strain>
    </source>
</reference>
<evidence type="ECO:0000313" key="2">
    <source>
        <dbReference type="Proteomes" id="UP001184861"/>
    </source>
</evidence>
<evidence type="ECO:0000313" key="1">
    <source>
        <dbReference type="EMBL" id="MDR6525596.1"/>
    </source>
</evidence>
<protein>
    <submittedName>
        <fullName evidence="1">Uncharacterized protein</fullName>
    </submittedName>
</protein>
<sequence>MKTIIGGSGSQAGLNDLGIDLLPAPLQIASNK</sequence>
<proteinExistence type="predicted"/>
<comment type="caution">
    <text evidence="1">The sequence shown here is derived from an EMBL/GenBank/DDBJ whole genome shotgun (WGS) entry which is preliminary data.</text>
</comment>
<dbReference type="AlphaFoldDB" id="A0AAE3Y8U3"/>